<dbReference type="GO" id="GO:0016746">
    <property type="term" value="F:acyltransferase activity"/>
    <property type="evidence" value="ECO:0007669"/>
    <property type="project" value="UniProtKB-KW"/>
</dbReference>
<keyword evidence="1" id="KW-0808">Transferase</keyword>
<evidence type="ECO:0000313" key="1">
    <source>
        <dbReference type="EMBL" id="BDP43886.1"/>
    </source>
</evidence>
<dbReference type="Proteomes" id="UP001064971">
    <property type="component" value="Plasmid pDAETH-1"/>
</dbReference>
<reference evidence="1" key="1">
    <citation type="submission" date="2022-07" db="EMBL/GenBank/DDBJ databases">
        <title>Complete Genome Sequence of the Radioresistant Bacterium Deinococcus aetherius ST0316, Isolated from the Air Dust collected in Lower Stratosphere above Japan.</title>
        <authorList>
            <person name="Satoh K."/>
            <person name="Hagiwara K."/>
            <person name="Katsumata K."/>
            <person name="Kubo A."/>
            <person name="Yokobori S."/>
            <person name="Yamagishi A."/>
            <person name="Oono Y."/>
            <person name="Narumi I."/>
        </authorList>
    </citation>
    <scope>NUCLEOTIDE SEQUENCE</scope>
    <source>
        <strain evidence="1">ST0316</strain>
        <plasmid evidence="1">pDAETH-1</plasmid>
    </source>
</reference>
<keyword evidence="1" id="KW-0012">Acyltransferase</keyword>
<sequence>MRAKSTTEVQQFVERQPEGAPFSPTELLLYGTRASIDRALSRLTKDGVIERVARGIYVKPKRSRIVGKVLPSPVAVARTYARARGIPVTTPGAQVLADYGLSTQTPVTPVLSAGVSGKKTLKIGNRQVTLRHAPRYVLRQAGTPAGDALAALHHLSRHRPDEGHAVLAQLDVATFDRLLELRPTLPGWLADLITTHARGAVYPGSVRP</sequence>
<dbReference type="InterPro" id="IPR045738">
    <property type="entry name" value="DUF6088"/>
</dbReference>
<dbReference type="Pfam" id="PF19570">
    <property type="entry name" value="DUF6088"/>
    <property type="match status" value="1"/>
</dbReference>
<name>A0ABN6RQ46_9DEIO</name>
<geneLocation type="plasmid" evidence="1 2">
    <name>pDAETH-1</name>
</geneLocation>
<keyword evidence="1" id="KW-0614">Plasmid</keyword>
<keyword evidence="2" id="KW-1185">Reference proteome</keyword>
<dbReference type="RefSeq" id="WP_264777727.1">
    <property type="nucleotide sequence ID" value="NZ_AP026561.1"/>
</dbReference>
<dbReference type="EMBL" id="AP026561">
    <property type="protein sequence ID" value="BDP43886.1"/>
    <property type="molecule type" value="Genomic_DNA"/>
</dbReference>
<proteinExistence type="predicted"/>
<evidence type="ECO:0008006" key="3">
    <source>
        <dbReference type="Google" id="ProtNLM"/>
    </source>
</evidence>
<gene>
    <name evidence="1" type="ORF">DAETH_38550</name>
</gene>
<accession>A0ABN6RQ46</accession>
<protein>
    <recommendedName>
        <fullName evidence="3">Transcriptional regulator, AbiEi antitoxin, Type IV TA system</fullName>
    </recommendedName>
</protein>
<organism evidence="1 2">
    <name type="scientific">Deinococcus aetherius</name>
    <dbReference type="NCBI Taxonomy" id="200252"/>
    <lineage>
        <taxon>Bacteria</taxon>
        <taxon>Thermotogati</taxon>
        <taxon>Deinococcota</taxon>
        <taxon>Deinococci</taxon>
        <taxon>Deinococcales</taxon>
        <taxon>Deinococcaceae</taxon>
        <taxon>Deinococcus</taxon>
    </lineage>
</organism>
<evidence type="ECO:0000313" key="2">
    <source>
        <dbReference type="Proteomes" id="UP001064971"/>
    </source>
</evidence>